<name>A0A095ZHY6_9BACT</name>
<evidence type="ECO:0000313" key="2">
    <source>
        <dbReference type="Proteomes" id="UP000029556"/>
    </source>
</evidence>
<organism evidence="1 2">
    <name type="scientific">Hoylesella buccalis DNF00853</name>
    <dbReference type="NCBI Taxonomy" id="1401074"/>
    <lineage>
        <taxon>Bacteria</taxon>
        <taxon>Pseudomonadati</taxon>
        <taxon>Bacteroidota</taxon>
        <taxon>Bacteroidia</taxon>
        <taxon>Bacteroidales</taxon>
        <taxon>Prevotellaceae</taxon>
        <taxon>Hoylesella</taxon>
    </lineage>
</organism>
<proteinExistence type="predicted"/>
<dbReference type="Proteomes" id="UP000029556">
    <property type="component" value="Unassembled WGS sequence"/>
</dbReference>
<evidence type="ECO:0000313" key="1">
    <source>
        <dbReference type="EMBL" id="KGF33986.1"/>
    </source>
</evidence>
<dbReference type="Gene3D" id="3.20.20.70">
    <property type="entry name" value="Aldolase class I"/>
    <property type="match status" value="1"/>
</dbReference>
<gene>
    <name evidence="1" type="ORF">HMPREF2137_09495</name>
</gene>
<protein>
    <submittedName>
        <fullName evidence="1">Thiamine phosphate pyrophosphorylase</fullName>
    </submittedName>
</protein>
<dbReference type="SUPFAM" id="SSF51391">
    <property type="entry name" value="Thiamin phosphate synthase"/>
    <property type="match status" value="1"/>
</dbReference>
<dbReference type="AlphaFoldDB" id="A0A095ZHY6"/>
<dbReference type="EMBL" id="JRNN01000076">
    <property type="protein sequence ID" value="KGF33986.1"/>
    <property type="molecule type" value="Genomic_DNA"/>
</dbReference>
<comment type="caution">
    <text evidence="1">The sequence shown here is derived from an EMBL/GenBank/DDBJ whole genome shotgun (WGS) entry which is preliminary data.</text>
</comment>
<dbReference type="RefSeq" id="WP_036873875.1">
    <property type="nucleotide sequence ID" value="NZ_JRNN01000076.1"/>
</dbReference>
<dbReference type="InterPro" id="IPR013785">
    <property type="entry name" value="Aldolase_TIM"/>
</dbReference>
<sequence>MKLVIMTKSTFFVEEDKILTALFDEGMDNLHLHKPGSSPLYSERLLSLLPEKYHKRITVHEHYYLKNEYNLSGIHLDQLTDQPPAGYRGRITRNCSDLSLLKETKKKADDIFLTYIFDSIEEENHKANFSMQQIEEAAKRGLIDRHVFAAGGMNIDNVKLAKDYGFGGVVIRGDLWSRFDIHNETDFKDLMAHFEKLRKVVG</sequence>
<dbReference type="InterPro" id="IPR036206">
    <property type="entry name" value="ThiamineP_synth_sf"/>
</dbReference>
<reference evidence="1 2" key="1">
    <citation type="submission" date="2014-07" db="EMBL/GenBank/DDBJ databases">
        <authorList>
            <person name="McCorrison J."/>
            <person name="Sanka R."/>
            <person name="Torralba M."/>
            <person name="Gillis M."/>
            <person name="Haft D.H."/>
            <person name="Methe B."/>
            <person name="Sutton G."/>
            <person name="Nelson K.E."/>
        </authorList>
    </citation>
    <scope>NUCLEOTIDE SEQUENCE [LARGE SCALE GENOMIC DNA]</scope>
    <source>
        <strain evidence="1 2">DNF00853</strain>
    </source>
</reference>
<accession>A0A095ZHY6</accession>
<dbReference type="OrthoDB" id="194683at2"/>